<dbReference type="AlphaFoldDB" id="A0AAV4TAL9"/>
<gene>
    <name evidence="1" type="ORF">CEXT_613601</name>
</gene>
<dbReference type="Proteomes" id="UP001054945">
    <property type="component" value="Unassembled WGS sequence"/>
</dbReference>
<evidence type="ECO:0000313" key="1">
    <source>
        <dbReference type="EMBL" id="GIY41810.1"/>
    </source>
</evidence>
<reference evidence="1 2" key="1">
    <citation type="submission" date="2021-06" db="EMBL/GenBank/DDBJ databases">
        <title>Caerostris extrusa draft genome.</title>
        <authorList>
            <person name="Kono N."/>
            <person name="Arakawa K."/>
        </authorList>
    </citation>
    <scope>NUCLEOTIDE SEQUENCE [LARGE SCALE GENOMIC DNA]</scope>
</reference>
<dbReference type="EMBL" id="BPLR01010761">
    <property type="protein sequence ID" value="GIY41810.1"/>
    <property type="molecule type" value="Genomic_DNA"/>
</dbReference>
<keyword evidence="2" id="KW-1185">Reference proteome</keyword>
<organism evidence="1 2">
    <name type="scientific">Caerostris extrusa</name>
    <name type="common">Bark spider</name>
    <name type="synonym">Caerostris bankana</name>
    <dbReference type="NCBI Taxonomy" id="172846"/>
    <lineage>
        <taxon>Eukaryota</taxon>
        <taxon>Metazoa</taxon>
        <taxon>Ecdysozoa</taxon>
        <taxon>Arthropoda</taxon>
        <taxon>Chelicerata</taxon>
        <taxon>Arachnida</taxon>
        <taxon>Araneae</taxon>
        <taxon>Araneomorphae</taxon>
        <taxon>Entelegynae</taxon>
        <taxon>Araneoidea</taxon>
        <taxon>Araneidae</taxon>
        <taxon>Caerostris</taxon>
    </lineage>
</organism>
<feature type="non-terminal residue" evidence="1">
    <location>
        <position position="1"/>
    </location>
</feature>
<name>A0AAV4TAL9_CAEEX</name>
<proteinExistence type="predicted"/>
<accession>A0AAV4TAL9</accession>
<evidence type="ECO:0000313" key="2">
    <source>
        <dbReference type="Proteomes" id="UP001054945"/>
    </source>
</evidence>
<protein>
    <submittedName>
        <fullName evidence="1">Uncharacterized protein</fullName>
    </submittedName>
</protein>
<sequence length="95" mass="10549">ANTSIPKLSYSLVSRFDGPCQQTSIEADVTSFGSIGVPVMRHFSGILFLNGVSERAPPQSYCRRCVIDSRRSRFSGVRVVKKKGKRDPGKECQRN</sequence>
<comment type="caution">
    <text evidence="1">The sequence shown here is derived from an EMBL/GenBank/DDBJ whole genome shotgun (WGS) entry which is preliminary data.</text>
</comment>